<dbReference type="AlphaFoldDB" id="A0AAD1KR28"/>
<dbReference type="InterPro" id="IPR012551">
    <property type="entry name" value="DUF1707_SHOCT-like"/>
</dbReference>
<name>A0AAD1KR28_9ACTN</name>
<dbReference type="PANTHER" id="PTHR40763">
    <property type="entry name" value="MEMBRANE PROTEIN-RELATED"/>
    <property type="match status" value="1"/>
</dbReference>
<protein>
    <recommendedName>
        <fullName evidence="1">DUF1707 domain-containing protein</fullName>
    </recommendedName>
</protein>
<accession>A0AAD1KR28</accession>
<evidence type="ECO:0000313" key="2">
    <source>
        <dbReference type="EMBL" id="BCY26262.1"/>
    </source>
</evidence>
<reference evidence="2" key="1">
    <citation type="submission" date="2021-06" db="EMBL/GenBank/DDBJ databases">
        <title>Genome sequence of Cutibacterium modestum strain KB17-24694.</title>
        <authorList>
            <person name="Dekio I."/>
            <person name="Asahina A."/>
            <person name="Nishida M."/>
        </authorList>
    </citation>
    <scope>NUCLEOTIDE SEQUENCE</scope>
    <source>
        <strain evidence="2">KB17-24694</strain>
    </source>
</reference>
<dbReference type="RefSeq" id="WP_002528131.1">
    <property type="nucleotide sequence ID" value="NZ_AP024747.1"/>
</dbReference>
<dbReference type="Pfam" id="PF08044">
    <property type="entry name" value="DUF1707"/>
    <property type="match status" value="1"/>
</dbReference>
<dbReference type="PANTHER" id="PTHR40763:SF5">
    <property type="entry name" value="MEMBRANE PROTEIN"/>
    <property type="match status" value="1"/>
</dbReference>
<proteinExistence type="predicted"/>
<dbReference type="Proteomes" id="UP000825072">
    <property type="component" value="Chromosome 1"/>
</dbReference>
<dbReference type="GeneID" id="92881431"/>
<feature type="domain" description="DUF1707" evidence="1">
    <location>
        <begin position="8"/>
        <end position="58"/>
    </location>
</feature>
<sequence length="207" mass="22846">MTISNDWRVGDAERARVTSILDEAWVVGKLTRTEHDERVEAALTARTYGDLGVLVTDLGTTVENVVSPDPRNHGEVVRIVPGPDADRMTCIMSDTTWASGRTMARRTTVTGIMGDPRFDLTSMPWASRHITIYLMLFMCGASILVPDGVRVEDSILRILGDVKVRGLSQPGRDAPVLTLRGINILSDVVVHGPGSKKFAKYKDEWNR</sequence>
<dbReference type="EMBL" id="AP024747">
    <property type="protein sequence ID" value="BCY26262.1"/>
    <property type="molecule type" value="Genomic_DNA"/>
</dbReference>
<evidence type="ECO:0000313" key="3">
    <source>
        <dbReference type="Proteomes" id="UP000825072"/>
    </source>
</evidence>
<evidence type="ECO:0000259" key="1">
    <source>
        <dbReference type="Pfam" id="PF08044"/>
    </source>
</evidence>
<gene>
    <name evidence="2" type="ORF">KB1_22520</name>
</gene>
<organism evidence="2 3">
    <name type="scientific">Cutibacterium modestum</name>
    <dbReference type="NCBI Taxonomy" id="2559073"/>
    <lineage>
        <taxon>Bacteria</taxon>
        <taxon>Bacillati</taxon>
        <taxon>Actinomycetota</taxon>
        <taxon>Actinomycetes</taxon>
        <taxon>Propionibacteriales</taxon>
        <taxon>Propionibacteriaceae</taxon>
        <taxon>Cutibacterium</taxon>
    </lineage>
</organism>